<dbReference type="Gene3D" id="1.20.1260.10">
    <property type="match status" value="1"/>
</dbReference>
<protein>
    <recommendedName>
        <fullName evidence="1">DUF2383 domain-containing protein</fullName>
    </recommendedName>
</protein>
<dbReference type="InterPro" id="IPR016920">
    <property type="entry name" value="UCP029477"/>
</dbReference>
<dbReference type="NCBIfam" id="TIGR02284">
    <property type="entry name" value="PA2169 family four-helix-bundle protein"/>
    <property type="match status" value="1"/>
</dbReference>
<feature type="domain" description="DUF2383" evidence="1">
    <location>
        <begin position="13"/>
        <end position="121"/>
    </location>
</feature>
<comment type="caution">
    <text evidence="2">The sequence shown here is derived from an EMBL/GenBank/DDBJ whole genome shotgun (WGS) entry which is preliminary data.</text>
</comment>
<evidence type="ECO:0000313" key="2">
    <source>
        <dbReference type="EMBL" id="RXG23507.1"/>
    </source>
</evidence>
<dbReference type="OrthoDB" id="282393at2"/>
<evidence type="ECO:0000313" key="3">
    <source>
        <dbReference type="Proteomes" id="UP000289238"/>
    </source>
</evidence>
<sequence length="156" mass="18229">MNLDKQQIHDELTESLQSLLIKNYDAEKGFIRAMQEIEHPALKGFMQRQAAKRSNFATELHTELHNLNETPKEHGSPAAQVHRIWIDFKSSLHKEDATSILEECLRGEKNSANEYETVLKEHDFPQHLRTVINNQLSKIYRTIEDLQQLEDITRLQ</sequence>
<dbReference type="InterPro" id="IPR019052">
    <property type="entry name" value="DUF2383"/>
</dbReference>
<organism evidence="2 3">
    <name type="scientific">Leeuwenhoekiella aequorea</name>
    <dbReference type="NCBI Taxonomy" id="283736"/>
    <lineage>
        <taxon>Bacteria</taxon>
        <taxon>Pseudomonadati</taxon>
        <taxon>Bacteroidota</taxon>
        <taxon>Flavobacteriia</taxon>
        <taxon>Flavobacteriales</taxon>
        <taxon>Flavobacteriaceae</taxon>
        <taxon>Leeuwenhoekiella</taxon>
    </lineage>
</organism>
<dbReference type="Proteomes" id="UP000289238">
    <property type="component" value="Unassembled WGS sequence"/>
</dbReference>
<proteinExistence type="predicted"/>
<keyword evidence="3" id="KW-1185">Reference proteome</keyword>
<evidence type="ECO:0000259" key="1">
    <source>
        <dbReference type="Pfam" id="PF09537"/>
    </source>
</evidence>
<dbReference type="AlphaFoldDB" id="A0A4Q0P9X8"/>
<accession>A0A4Q0P9X8</accession>
<dbReference type="PIRSF" id="PIRSF029477">
    <property type="entry name" value="UCP029477"/>
    <property type="match status" value="1"/>
</dbReference>
<dbReference type="EMBL" id="QOVM01000002">
    <property type="protein sequence ID" value="RXG23507.1"/>
    <property type="molecule type" value="Genomic_DNA"/>
</dbReference>
<dbReference type="InterPro" id="IPR011971">
    <property type="entry name" value="CHP02284"/>
</dbReference>
<dbReference type="RefSeq" id="WP_128757027.1">
    <property type="nucleotide sequence ID" value="NZ_QOVM01000002.1"/>
</dbReference>
<dbReference type="Pfam" id="PF09537">
    <property type="entry name" value="DUF2383"/>
    <property type="match status" value="1"/>
</dbReference>
<name>A0A4Q0P9X8_9FLAO</name>
<reference evidence="2 3" key="1">
    <citation type="submission" date="2018-07" db="EMBL/GenBank/DDBJ databases">
        <title>Leeuwenhoekiella genomics.</title>
        <authorList>
            <person name="Tahon G."/>
            <person name="Willems A."/>
        </authorList>
    </citation>
    <scope>NUCLEOTIDE SEQUENCE [LARGE SCALE GENOMIC DNA]</scope>
    <source>
        <strain evidence="2 3">LMG 22550</strain>
    </source>
</reference>
<gene>
    <name evidence="2" type="ORF">DSM00_1121</name>
</gene>
<dbReference type="InterPro" id="IPR012347">
    <property type="entry name" value="Ferritin-like"/>
</dbReference>